<keyword evidence="2" id="KW-1185">Reference proteome</keyword>
<comment type="caution">
    <text evidence="1">The sequence shown here is derived from an EMBL/GenBank/DDBJ whole genome shotgun (WGS) entry which is preliminary data.</text>
</comment>
<evidence type="ECO:0000313" key="2">
    <source>
        <dbReference type="Proteomes" id="UP000646911"/>
    </source>
</evidence>
<dbReference type="EMBL" id="JACOFX010000006">
    <property type="protein sequence ID" value="MBC3908631.1"/>
    <property type="molecule type" value="Genomic_DNA"/>
</dbReference>
<accession>A0ABR6ZA45</accession>
<organism evidence="1 2">
    <name type="scientific">Undibacterium umbellatum</name>
    <dbReference type="NCBI Taxonomy" id="2762300"/>
    <lineage>
        <taxon>Bacteria</taxon>
        <taxon>Pseudomonadati</taxon>
        <taxon>Pseudomonadota</taxon>
        <taxon>Betaproteobacteria</taxon>
        <taxon>Burkholderiales</taxon>
        <taxon>Oxalobacteraceae</taxon>
        <taxon>Undibacterium</taxon>
    </lineage>
</organism>
<gene>
    <name evidence="1" type="ORF">H8L47_13790</name>
</gene>
<reference evidence="1 2" key="1">
    <citation type="submission" date="2020-08" db="EMBL/GenBank/DDBJ databases">
        <title>Novel species isolated from subtropical streams in China.</title>
        <authorList>
            <person name="Lu H."/>
        </authorList>
    </citation>
    <scope>NUCLEOTIDE SEQUENCE [LARGE SCALE GENOMIC DNA]</scope>
    <source>
        <strain evidence="1 2">NL8W</strain>
    </source>
</reference>
<proteinExistence type="predicted"/>
<sequence>MDDFLLGDCQQVVLRLKYPLIDGILKTNSIGCTDVVFDVDVVFDFCSSHVSAPFVRYRKWNKKSRCLSEASFGSSHFLYRTNGNPAGATTPGSPFWHPFLAKQKGM</sequence>
<dbReference type="RefSeq" id="WP_186954184.1">
    <property type="nucleotide sequence ID" value="NZ_JACOFX010000006.1"/>
</dbReference>
<name>A0ABR6ZA45_9BURK</name>
<dbReference type="Proteomes" id="UP000646911">
    <property type="component" value="Unassembled WGS sequence"/>
</dbReference>
<protein>
    <submittedName>
        <fullName evidence="1">Uncharacterized protein</fullName>
    </submittedName>
</protein>
<evidence type="ECO:0000313" key="1">
    <source>
        <dbReference type="EMBL" id="MBC3908631.1"/>
    </source>
</evidence>